<reference evidence="2" key="1">
    <citation type="journal article" date="2015" name="PeerJ">
        <title>First genomic representation of candidate bacterial phylum KSB3 points to enhanced environmental sensing as a trigger of wastewater bulking.</title>
        <authorList>
            <person name="Sekiguchi Y."/>
            <person name="Ohashi A."/>
            <person name="Parks D.H."/>
            <person name="Yamauchi T."/>
            <person name="Tyson G.W."/>
            <person name="Hugenholtz P."/>
        </authorList>
    </citation>
    <scope>NUCLEOTIDE SEQUENCE [LARGE SCALE GENOMIC DNA]</scope>
</reference>
<accession>A0A0S6WAE6</accession>
<keyword evidence="1" id="KW-0472">Membrane</keyword>
<evidence type="ECO:0000256" key="1">
    <source>
        <dbReference type="SAM" id="Phobius"/>
    </source>
</evidence>
<dbReference type="AlphaFoldDB" id="A0A0S6WAE6"/>
<organism evidence="2">
    <name type="scientific">Vecturithrix granuli</name>
    <dbReference type="NCBI Taxonomy" id="1499967"/>
    <lineage>
        <taxon>Bacteria</taxon>
        <taxon>Candidatus Moduliflexota</taxon>
        <taxon>Candidatus Vecturitrichia</taxon>
        <taxon>Candidatus Vecturitrichales</taxon>
        <taxon>Candidatus Vecturitrichaceae</taxon>
        <taxon>Candidatus Vecturithrix</taxon>
    </lineage>
</organism>
<feature type="transmembrane region" description="Helical" evidence="1">
    <location>
        <begin position="803"/>
        <end position="825"/>
    </location>
</feature>
<keyword evidence="3" id="KW-1185">Reference proteome</keyword>
<dbReference type="HOGENOM" id="CLU_010886_0_0_0"/>
<gene>
    <name evidence="2" type="ORF">U27_02324</name>
</gene>
<keyword evidence="1" id="KW-0812">Transmembrane</keyword>
<dbReference type="eggNOG" id="COG0613">
    <property type="taxonomic scope" value="Bacteria"/>
</dbReference>
<feature type="transmembrane region" description="Helical" evidence="1">
    <location>
        <begin position="691"/>
        <end position="709"/>
    </location>
</feature>
<evidence type="ECO:0000313" key="2">
    <source>
        <dbReference type="EMBL" id="GAK55490.1"/>
    </source>
</evidence>
<sequence length="1012" mass="116594">MNRFVEKVLFDPQDHELLKIVNDVLNRDKTWKHFKKLFGSHLHPHGIKEMAAPKELRIAYAVIQLLDALTVGKAEERLIALRSVMDEVLHIAESSLRKNTARVLLQIMKDLVRAHGNYQRQLELAHDFRRAASGKPRIIREQLRRFHLLEMSEEWNQVTFDDHVHDANTKGRKSATHLIMDAWIKGIRSLIVIYYNYVTPEAAAEALEAAEIMGITVRIGLELSARFRDKYVQFIWGPRGFLDAQDFLEFLENPSVREFMEESRKVSQYQQRYVFACLQAFNEQHRLHINETYNIDLAPITEEEFLAFVAPGQPSLLHLSELIHTRLLPLLETHIKALRTQSVNATLEEQEQLLHVIRALEALGAEEILQQYLRPEQNPTIPNPNIPQNDDTIPEMLTLSPYQLLERLNQLHSGYRITLNLNELTVEDVLELLYDCQGMITHLEIFNLKDYVTGKMTHHAKINALQLAINEGNVIKLKRLIREILQQVEVSEQADKDSRIEKLTMILRNISTLKDFYKMTPLKSHIGSDSTGRLSHLYGMGLAVKETLPPRSQRECEASLGLSREIIPVSTTVHLQVTYIPPEGLNRKMKTLYQRVWRIPGFRFWRYRRKKDWEMQVHSHRMEAPGNIVTLGGMREVNTPRFAATPPATRDVLPNKFWRYANYGLANGLKVLIGFIPAFVTFALTMEWWPLKYFGAVIWFGITGFRNILQSVLGGGGFRRSPLLTWSDYVSWGRLADSLLFTGFSVPLLDYVVKTVLLDQTFGITTTTNSDMLYTIMALVNGLYLSGHNAFRGLPKTAIFGNFFRSILSIPIAIVFNMLIGNILASMGMVGVNNILQKWATVISKAASDCVAGVIEGVADRYQNMRIRSLDYEGKLMQLRDAYAQLEILFPETDVMEMLKSPKEFIKEITTKAKKLEKIIIINALDLMYFWMYQPRARSVLRKKMRSMSTEEIQILAHSQYVLQRQREISKFFVNGLIGKNFSRALSFYLDRSEEYIKAINKLADTCIQRRN</sequence>
<dbReference type="EMBL" id="DF820463">
    <property type="protein sequence ID" value="GAK55490.1"/>
    <property type="molecule type" value="Genomic_DNA"/>
</dbReference>
<dbReference type="STRING" id="1499967.U27_02324"/>
<keyword evidence="1" id="KW-1133">Transmembrane helix</keyword>
<feature type="transmembrane region" description="Helical" evidence="1">
    <location>
        <begin position="729"/>
        <end position="753"/>
    </location>
</feature>
<proteinExistence type="predicted"/>
<dbReference type="Proteomes" id="UP000030661">
    <property type="component" value="Unassembled WGS sequence"/>
</dbReference>
<evidence type="ECO:0000313" key="3">
    <source>
        <dbReference type="Proteomes" id="UP000030661"/>
    </source>
</evidence>
<protein>
    <submittedName>
        <fullName evidence="2">Uncharacterized protein</fullName>
    </submittedName>
</protein>
<feature type="transmembrane region" description="Helical" evidence="1">
    <location>
        <begin position="660"/>
        <end position="684"/>
    </location>
</feature>
<feature type="transmembrane region" description="Helical" evidence="1">
    <location>
        <begin position="773"/>
        <end position="791"/>
    </location>
</feature>
<name>A0A0S6WAE6_VECG1</name>